<dbReference type="RefSeq" id="WP_126540627.1">
    <property type="nucleotide sequence ID" value="NZ_BSPM01000002.1"/>
</dbReference>
<evidence type="ECO:0000259" key="3">
    <source>
        <dbReference type="Pfam" id="PF01478"/>
    </source>
</evidence>
<evidence type="ECO:0000313" key="5">
    <source>
        <dbReference type="Proteomes" id="UP000294547"/>
    </source>
</evidence>
<dbReference type="InterPro" id="IPR050882">
    <property type="entry name" value="Prepilin_peptidase/N-MTase"/>
</dbReference>
<dbReference type="GO" id="GO:0008168">
    <property type="term" value="F:methyltransferase activity"/>
    <property type="evidence" value="ECO:0007669"/>
    <property type="project" value="UniProtKB-KW"/>
</dbReference>
<gene>
    <name evidence="4" type="ORF">EDD54_4310</name>
</gene>
<name>A0A4R6R6H9_9HYPH</name>
<keyword evidence="4" id="KW-0489">Methyltransferase</keyword>
<dbReference type="Pfam" id="PF01478">
    <property type="entry name" value="Peptidase_A24"/>
    <property type="match status" value="1"/>
</dbReference>
<dbReference type="PANTHER" id="PTHR30487:SF0">
    <property type="entry name" value="PREPILIN LEADER PEPTIDASE_N-METHYLTRANSFERASE-RELATED"/>
    <property type="match status" value="1"/>
</dbReference>
<organism evidence="4 5">
    <name type="scientific">Oharaeibacter diazotrophicus</name>
    <dbReference type="NCBI Taxonomy" id="1920512"/>
    <lineage>
        <taxon>Bacteria</taxon>
        <taxon>Pseudomonadati</taxon>
        <taxon>Pseudomonadota</taxon>
        <taxon>Alphaproteobacteria</taxon>
        <taxon>Hyphomicrobiales</taxon>
        <taxon>Pleomorphomonadaceae</taxon>
        <taxon>Oharaeibacter</taxon>
    </lineage>
</organism>
<keyword evidence="2" id="KW-0472">Membrane</keyword>
<accession>A0A4R6R6H9</accession>
<dbReference type="GO" id="GO:0006465">
    <property type="term" value="P:signal peptide processing"/>
    <property type="evidence" value="ECO:0007669"/>
    <property type="project" value="TreeGrafter"/>
</dbReference>
<feature type="domain" description="Prepilin type IV endopeptidase peptidase" evidence="3">
    <location>
        <begin position="39"/>
        <end position="152"/>
    </location>
</feature>
<dbReference type="EMBL" id="SNXY01000012">
    <property type="protein sequence ID" value="TDP81442.1"/>
    <property type="molecule type" value="Genomic_DNA"/>
</dbReference>
<evidence type="ECO:0000256" key="1">
    <source>
        <dbReference type="ARBA" id="ARBA00005801"/>
    </source>
</evidence>
<sequence length="197" mass="19222">MADGAGLRDLVGATLAALAAVAVVLAAGGGREAVAVAAVVALTAWVAVEDAASFTIPDGAVVGLALVGAAVRLADARAFGLPLADEALRAAVEVALTGGALWLVREIFYRRRGFDGLGFGDVKLGAAGGVLVGAPGFAAALAAASAAGVAVLLVRHGRSQSLRAEKLAFGTLLAPALALVFALARLAPDVLPGGLAP</sequence>
<dbReference type="GO" id="GO:0032259">
    <property type="term" value="P:methylation"/>
    <property type="evidence" value="ECO:0007669"/>
    <property type="project" value="UniProtKB-KW"/>
</dbReference>
<comment type="similarity">
    <text evidence="1">Belongs to the peptidase A24 family.</text>
</comment>
<dbReference type="InterPro" id="IPR000045">
    <property type="entry name" value="Prepilin_IV_endopep_pep"/>
</dbReference>
<reference evidence="4 5" key="1">
    <citation type="submission" date="2019-03" db="EMBL/GenBank/DDBJ databases">
        <title>Genomic Encyclopedia of Type Strains, Phase IV (KMG-IV): sequencing the most valuable type-strain genomes for metagenomic binning, comparative biology and taxonomic classification.</title>
        <authorList>
            <person name="Goeker M."/>
        </authorList>
    </citation>
    <scope>NUCLEOTIDE SEQUENCE [LARGE SCALE GENOMIC DNA]</scope>
    <source>
        <strain evidence="4 5">DSM 102969</strain>
    </source>
</reference>
<dbReference type="PANTHER" id="PTHR30487">
    <property type="entry name" value="TYPE 4 PREPILIN-LIKE PROTEINS LEADER PEPTIDE-PROCESSING ENZYME"/>
    <property type="match status" value="1"/>
</dbReference>
<dbReference type="Proteomes" id="UP000294547">
    <property type="component" value="Unassembled WGS sequence"/>
</dbReference>
<evidence type="ECO:0000313" key="4">
    <source>
        <dbReference type="EMBL" id="TDP81442.1"/>
    </source>
</evidence>
<proteinExistence type="inferred from homology"/>
<evidence type="ECO:0000256" key="2">
    <source>
        <dbReference type="SAM" id="Phobius"/>
    </source>
</evidence>
<dbReference type="Gene3D" id="1.20.120.1220">
    <property type="match status" value="1"/>
</dbReference>
<keyword evidence="2" id="KW-1133">Transmembrane helix</keyword>
<keyword evidence="4" id="KW-0808">Transferase</keyword>
<feature type="transmembrane region" description="Helical" evidence="2">
    <location>
        <begin position="124"/>
        <end position="155"/>
    </location>
</feature>
<dbReference type="GO" id="GO:0005886">
    <property type="term" value="C:plasma membrane"/>
    <property type="evidence" value="ECO:0007669"/>
    <property type="project" value="TreeGrafter"/>
</dbReference>
<feature type="transmembrane region" description="Helical" evidence="2">
    <location>
        <begin position="167"/>
        <end position="187"/>
    </location>
</feature>
<dbReference type="GO" id="GO:0004190">
    <property type="term" value="F:aspartic-type endopeptidase activity"/>
    <property type="evidence" value="ECO:0007669"/>
    <property type="project" value="InterPro"/>
</dbReference>
<dbReference type="AlphaFoldDB" id="A0A4R6R6H9"/>
<keyword evidence="2" id="KW-0812">Transmembrane</keyword>
<keyword evidence="5" id="KW-1185">Reference proteome</keyword>
<protein>
    <submittedName>
        <fullName evidence="4">General secretion pathway protein O/leader peptidase (Prepilin peptidase)/N-methyltransferase</fullName>
    </submittedName>
</protein>
<comment type="caution">
    <text evidence="4">The sequence shown here is derived from an EMBL/GenBank/DDBJ whole genome shotgun (WGS) entry which is preliminary data.</text>
</comment>